<proteinExistence type="predicted"/>
<gene>
    <name evidence="2" type="ORF">CR513_17796</name>
</gene>
<comment type="caution">
    <text evidence="2">The sequence shown here is derived from an EMBL/GenBank/DDBJ whole genome shotgun (WGS) entry which is preliminary data.</text>
</comment>
<dbReference type="PANTHER" id="PTHR33784">
    <property type="entry name" value="OS05G0482100 PROTEIN"/>
    <property type="match status" value="1"/>
</dbReference>
<evidence type="ECO:0000313" key="3">
    <source>
        <dbReference type="Proteomes" id="UP000257109"/>
    </source>
</evidence>
<dbReference type="OrthoDB" id="1865546at2759"/>
<protein>
    <submittedName>
        <fullName evidence="2">F-box protein</fullName>
    </submittedName>
</protein>
<dbReference type="AlphaFoldDB" id="A0A371H8Z1"/>
<dbReference type="InterPro" id="IPR057136">
    <property type="entry name" value="At2g35280_TPR_dom"/>
</dbReference>
<feature type="domain" description="At2g35280-like TPR" evidence="1">
    <location>
        <begin position="76"/>
        <end position="180"/>
    </location>
</feature>
<dbReference type="Pfam" id="PF23310">
    <property type="entry name" value="TPR_27"/>
    <property type="match status" value="1"/>
</dbReference>
<feature type="non-terminal residue" evidence="2">
    <location>
        <position position="1"/>
    </location>
</feature>
<keyword evidence="3" id="KW-1185">Reference proteome</keyword>
<accession>A0A371H8Z1</accession>
<dbReference type="PANTHER" id="PTHR33784:SF47">
    <property type="entry name" value="F-BOX PLANT-LIKE PROTEIN"/>
    <property type="match status" value="1"/>
</dbReference>
<dbReference type="Proteomes" id="UP000257109">
    <property type="component" value="Unassembled WGS sequence"/>
</dbReference>
<organism evidence="2 3">
    <name type="scientific">Mucuna pruriens</name>
    <name type="common">Velvet bean</name>
    <name type="synonym">Dolichos pruriens</name>
    <dbReference type="NCBI Taxonomy" id="157652"/>
    <lineage>
        <taxon>Eukaryota</taxon>
        <taxon>Viridiplantae</taxon>
        <taxon>Streptophyta</taxon>
        <taxon>Embryophyta</taxon>
        <taxon>Tracheophyta</taxon>
        <taxon>Spermatophyta</taxon>
        <taxon>Magnoliopsida</taxon>
        <taxon>eudicotyledons</taxon>
        <taxon>Gunneridae</taxon>
        <taxon>Pentapetalae</taxon>
        <taxon>rosids</taxon>
        <taxon>fabids</taxon>
        <taxon>Fabales</taxon>
        <taxon>Fabaceae</taxon>
        <taxon>Papilionoideae</taxon>
        <taxon>50 kb inversion clade</taxon>
        <taxon>NPAAA clade</taxon>
        <taxon>indigoferoid/millettioid clade</taxon>
        <taxon>Phaseoleae</taxon>
        <taxon>Mucuna</taxon>
    </lineage>
</organism>
<sequence>MADLRVRKRKNKKQHGGVGVTTIKSLTEELLVDIFAKVGTRSIFDLCMVKGCCKEFLRAAEDDHVYRHVSMENFALVPLRWFTGDKESSFLKRCRESGNAEIAYREGMVQWFGSSSPEWGLKNLKKAAMEGHHEAKYVHCMLLMCGEDEDQRKRGFELFCSLRASTCVSRCRKRVKSFLRSMWVNNKPAVGYHRSSFCASGTCDAERIKNLSGWSSLQDQDSRTIGSKFVLSSIWIQLTQPRFLSFIS</sequence>
<dbReference type="SUPFAM" id="SSF81383">
    <property type="entry name" value="F-box domain"/>
    <property type="match status" value="1"/>
</dbReference>
<reference evidence="2" key="1">
    <citation type="submission" date="2018-05" db="EMBL/GenBank/DDBJ databases">
        <title>Draft genome of Mucuna pruriens seed.</title>
        <authorList>
            <person name="Nnadi N.E."/>
            <person name="Vos R."/>
            <person name="Hasami M.H."/>
            <person name="Devisetty U.K."/>
            <person name="Aguiy J.C."/>
        </authorList>
    </citation>
    <scope>NUCLEOTIDE SEQUENCE [LARGE SCALE GENOMIC DNA]</scope>
    <source>
        <strain evidence="2">JCA_2017</strain>
    </source>
</reference>
<dbReference type="InterPro" id="IPR036047">
    <property type="entry name" value="F-box-like_dom_sf"/>
</dbReference>
<dbReference type="InterPro" id="IPR040338">
    <property type="entry name" value="At1g67623-like"/>
</dbReference>
<name>A0A371H8Z1_MUCPR</name>
<evidence type="ECO:0000313" key="2">
    <source>
        <dbReference type="EMBL" id="RDX99186.1"/>
    </source>
</evidence>
<dbReference type="STRING" id="157652.A0A371H8Z1"/>
<evidence type="ECO:0000259" key="1">
    <source>
        <dbReference type="Pfam" id="PF23310"/>
    </source>
</evidence>
<dbReference type="EMBL" id="QJKJ01003284">
    <property type="protein sequence ID" value="RDX99186.1"/>
    <property type="molecule type" value="Genomic_DNA"/>
</dbReference>